<feature type="region of interest" description="Disordered" evidence="2">
    <location>
        <begin position="75"/>
        <end position="107"/>
    </location>
</feature>
<comment type="caution">
    <text evidence="3">The sequence shown here is derived from an EMBL/GenBank/DDBJ whole genome shotgun (WGS) entry which is preliminary data.</text>
</comment>
<gene>
    <name evidence="3" type="ORF">INT48_007343</name>
</gene>
<protein>
    <submittedName>
        <fullName evidence="3">Uncharacterized protein</fullName>
    </submittedName>
</protein>
<name>A0A8H7VVB6_9FUNG</name>
<dbReference type="Proteomes" id="UP000613177">
    <property type="component" value="Unassembled WGS sequence"/>
</dbReference>
<keyword evidence="4" id="KW-1185">Reference proteome</keyword>
<dbReference type="GO" id="GO:0008270">
    <property type="term" value="F:zinc ion binding"/>
    <property type="evidence" value="ECO:0007669"/>
    <property type="project" value="InterPro"/>
</dbReference>
<dbReference type="Gene3D" id="4.10.240.10">
    <property type="entry name" value="Zn(2)-C6 fungal-type DNA-binding domain"/>
    <property type="match status" value="1"/>
</dbReference>
<evidence type="ECO:0000313" key="3">
    <source>
        <dbReference type="EMBL" id="KAG2234530.1"/>
    </source>
</evidence>
<evidence type="ECO:0000256" key="2">
    <source>
        <dbReference type="SAM" id="MobiDB-lite"/>
    </source>
</evidence>
<sequence>MNPSLPQVDLSWSNYSTKDADNTPSCDISDSHQCATCKQYGWECTFNDTTKKRGPPKGYIESLETRLRKMEALLETMQPETGTKSSPDISQTEEKKDKGKVSPSVEMPNSVEHNKVVRYLGSSSGYYLVRDILSTEKETIDEVRHIPNKRKQSISPENENLNPVRFKKINVLDDDVMFVRDKTLAEHVDQLETDKLDLNSNVTPKALLTQLIYK</sequence>
<keyword evidence="1" id="KW-0539">Nucleus</keyword>
<dbReference type="InterPro" id="IPR036864">
    <property type="entry name" value="Zn2-C6_fun-type_DNA-bd_sf"/>
</dbReference>
<accession>A0A8H7VVB6</accession>
<reference evidence="3" key="1">
    <citation type="submission" date="2021-01" db="EMBL/GenBank/DDBJ databases">
        <title>Metabolic potential, ecology and presence of endohyphal bacteria is reflected in genomic diversity of Mucoromycotina.</title>
        <authorList>
            <person name="Muszewska A."/>
            <person name="Okrasinska A."/>
            <person name="Steczkiewicz K."/>
            <person name="Drgas O."/>
            <person name="Orlowska M."/>
            <person name="Perlinska-Lenart U."/>
            <person name="Aleksandrzak-Piekarczyk T."/>
            <person name="Szatraj K."/>
            <person name="Zielenkiewicz U."/>
            <person name="Pilsyk S."/>
            <person name="Malc E."/>
            <person name="Mieczkowski P."/>
            <person name="Kruszewska J.S."/>
            <person name="Biernat P."/>
            <person name="Pawlowska J."/>
        </authorList>
    </citation>
    <scope>NUCLEOTIDE SEQUENCE</scope>
    <source>
        <strain evidence="3">WA0000018081</strain>
    </source>
</reference>
<feature type="region of interest" description="Disordered" evidence="2">
    <location>
        <begin position="1"/>
        <end position="25"/>
    </location>
</feature>
<dbReference type="InterPro" id="IPR050987">
    <property type="entry name" value="AtrR-like"/>
</dbReference>
<dbReference type="GO" id="GO:0000981">
    <property type="term" value="F:DNA-binding transcription factor activity, RNA polymerase II-specific"/>
    <property type="evidence" value="ECO:0007669"/>
    <property type="project" value="InterPro"/>
</dbReference>
<evidence type="ECO:0000256" key="1">
    <source>
        <dbReference type="ARBA" id="ARBA00023242"/>
    </source>
</evidence>
<feature type="compositionally biased region" description="Polar residues" evidence="2">
    <location>
        <begin position="78"/>
        <end position="90"/>
    </location>
</feature>
<dbReference type="PANTHER" id="PTHR46910:SF38">
    <property type="entry name" value="ZN(2)-C6 FUNGAL-TYPE DOMAIN-CONTAINING PROTEIN"/>
    <property type="match status" value="1"/>
</dbReference>
<evidence type="ECO:0000313" key="4">
    <source>
        <dbReference type="Proteomes" id="UP000613177"/>
    </source>
</evidence>
<dbReference type="PANTHER" id="PTHR46910">
    <property type="entry name" value="TRANSCRIPTION FACTOR PDR1"/>
    <property type="match status" value="1"/>
</dbReference>
<proteinExistence type="predicted"/>
<organism evidence="3 4">
    <name type="scientific">Thamnidium elegans</name>
    <dbReference type="NCBI Taxonomy" id="101142"/>
    <lineage>
        <taxon>Eukaryota</taxon>
        <taxon>Fungi</taxon>
        <taxon>Fungi incertae sedis</taxon>
        <taxon>Mucoromycota</taxon>
        <taxon>Mucoromycotina</taxon>
        <taxon>Mucoromycetes</taxon>
        <taxon>Mucorales</taxon>
        <taxon>Mucorineae</taxon>
        <taxon>Mucoraceae</taxon>
        <taxon>Thamnidium</taxon>
    </lineage>
</organism>
<dbReference type="EMBL" id="JAEPRE010000051">
    <property type="protein sequence ID" value="KAG2234530.1"/>
    <property type="molecule type" value="Genomic_DNA"/>
</dbReference>
<dbReference type="AlphaFoldDB" id="A0A8H7VVB6"/>